<dbReference type="RefSeq" id="XP_027609940.1">
    <property type="nucleotide sequence ID" value="XM_027754139.1"/>
</dbReference>
<organism evidence="1 2">
    <name type="scientific">Sparassis crispa</name>
    <dbReference type="NCBI Taxonomy" id="139825"/>
    <lineage>
        <taxon>Eukaryota</taxon>
        <taxon>Fungi</taxon>
        <taxon>Dikarya</taxon>
        <taxon>Basidiomycota</taxon>
        <taxon>Agaricomycotina</taxon>
        <taxon>Agaricomycetes</taxon>
        <taxon>Polyporales</taxon>
        <taxon>Sparassidaceae</taxon>
        <taxon>Sparassis</taxon>
    </lineage>
</organism>
<dbReference type="Gene3D" id="3.40.50.10810">
    <property type="entry name" value="Tandem AAA-ATPase domain"/>
    <property type="match status" value="1"/>
</dbReference>
<reference evidence="1 2" key="1">
    <citation type="journal article" date="2018" name="Sci. Rep.">
        <title>Genome sequence of the cauliflower mushroom Sparassis crispa (Hanabiratake) and its association with beneficial usage.</title>
        <authorList>
            <person name="Kiyama R."/>
            <person name="Furutani Y."/>
            <person name="Kawaguchi K."/>
            <person name="Nakanishi T."/>
        </authorList>
    </citation>
    <scope>NUCLEOTIDE SEQUENCE [LARGE SCALE GENOMIC DNA]</scope>
</reference>
<gene>
    <name evidence="1" type="ORF">SCP_0202240</name>
</gene>
<dbReference type="SUPFAM" id="SSF52540">
    <property type="entry name" value="P-loop containing nucleoside triphosphate hydrolases"/>
    <property type="match status" value="1"/>
</dbReference>
<sequence length="102" mass="11093">MLQNGNDAILITDEVGIGKTAQVLGVICMVANSGLENRPVPTFAKCIHSLHACHSSATGGGPLESTPHIIISTTTLQQIWLSEAHMWCTGFEFFEYTGRYKK</sequence>
<evidence type="ECO:0000313" key="2">
    <source>
        <dbReference type="Proteomes" id="UP000287166"/>
    </source>
</evidence>
<dbReference type="GeneID" id="38775944"/>
<dbReference type="OrthoDB" id="2757769at2759"/>
<accession>A0A401GA53</accession>
<protein>
    <recommendedName>
        <fullName evidence="3">SNF2 N-terminal domain-containing protein</fullName>
    </recommendedName>
</protein>
<dbReference type="InterPro" id="IPR038718">
    <property type="entry name" value="SNF2-like_sf"/>
</dbReference>
<dbReference type="AlphaFoldDB" id="A0A401GA53"/>
<evidence type="ECO:0008006" key="3">
    <source>
        <dbReference type="Google" id="ProtNLM"/>
    </source>
</evidence>
<evidence type="ECO:0000313" key="1">
    <source>
        <dbReference type="EMBL" id="GBE79027.1"/>
    </source>
</evidence>
<dbReference type="InterPro" id="IPR027417">
    <property type="entry name" value="P-loop_NTPase"/>
</dbReference>
<dbReference type="EMBL" id="BFAD01000002">
    <property type="protein sequence ID" value="GBE79027.1"/>
    <property type="molecule type" value="Genomic_DNA"/>
</dbReference>
<proteinExistence type="predicted"/>
<dbReference type="Proteomes" id="UP000287166">
    <property type="component" value="Unassembled WGS sequence"/>
</dbReference>
<comment type="caution">
    <text evidence="1">The sequence shown here is derived from an EMBL/GenBank/DDBJ whole genome shotgun (WGS) entry which is preliminary data.</text>
</comment>
<keyword evidence="2" id="KW-1185">Reference proteome</keyword>
<dbReference type="InParanoid" id="A0A401GA53"/>
<name>A0A401GA53_9APHY</name>